<name>A0A6J4MH83_9ACTN</name>
<keyword evidence="1" id="KW-0472">Membrane</keyword>
<reference evidence="3" key="1">
    <citation type="submission" date="2020-02" db="EMBL/GenBank/DDBJ databases">
        <authorList>
            <person name="Meier V. D."/>
        </authorList>
    </citation>
    <scope>NUCLEOTIDE SEQUENCE</scope>
    <source>
        <strain evidence="3">AVDCRST_MAG16</strain>
    </source>
</reference>
<feature type="domain" description="DUF6542" evidence="2">
    <location>
        <begin position="25"/>
        <end position="145"/>
    </location>
</feature>
<organism evidence="3">
    <name type="scientific">uncultured Frankineae bacterium</name>
    <dbReference type="NCBI Taxonomy" id="437475"/>
    <lineage>
        <taxon>Bacteria</taxon>
        <taxon>Bacillati</taxon>
        <taxon>Actinomycetota</taxon>
        <taxon>Actinomycetes</taxon>
        <taxon>Frankiales</taxon>
        <taxon>environmental samples</taxon>
    </lineage>
</organism>
<protein>
    <recommendedName>
        <fullName evidence="2">DUF6542 domain-containing protein</fullName>
    </recommendedName>
</protein>
<feature type="transmembrane region" description="Helical" evidence="1">
    <location>
        <begin position="118"/>
        <end position="139"/>
    </location>
</feature>
<dbReference type="InterPro" id="IPR046672">
    <property type="entry name" value="DUF6542"/>
</dbReference>
<dbReference type="AlphaFoldDB" id="A0A6J4MH83"/>
<evidence type="ECO:0000256" key="1">
    <source>
        <dbReference type="SAM" id="Phobius"/>
    </source>
</evidence>
<accession>A0A6J4MH83</accession>
<keyword evidence="1" id="KW-1133">Transmembrane helix</keyword>
<gene>
    <name evidence="3" type="ORF">AVDCRST_MAG16-2930</name>
</gene>
<dbReference type="Pfam" id="PF20177">
    <property type="entry name" value="DUF6542"/>
    <property type="match status" value="1"/>
</dbReference>
<feature type="transmembrane region" description="Helical" evidence="1">
    <location>
        <begin position="26"/>
        <end position="45"/>
    </location>
</feature>
<evidence type="ECO:0000313" key="3">
    <source>
        <dbReference type="EMBL" id="CAA9359272.1"/>
    </source>
</evidence>
<sequence>MDRRPPVPLDAAAAPRLSRIADRRGLTTAGAAVVMLAVGLVGVAIDVSTGPGLRTVFAVFFVLGCALAALSVHREHLRSVVVMPPLVYAALSLVGSTVEGWGGSGSFLKGQLLELVNAIVLGAPVLVVGFLTTLVVALLRGVARRSR</sequence>
<evidence type="ECO:0000259" key="2">
    <source>
        <dbReference type="Pfam" id="PF20177"/>
    </source>
</evidence>
<feature type="transmembrane region" description="Helical" evidence="1">
    <location>
        <begin position="51"/>
        <end position="72"/>
    </location>
</feature>
<keyword evidence="1" id="KW-0812">Transmembrane</keyword>
<proteinExistence type="predicted"/>
<dbReference type="EMBL" id="CADCUE010000276">
    <property type="protein sequence ID" value="CAA9359272.1"/>
    <property type="molecule type" value="Genomic_DNA"/>
</dbReference>
<feature type="transmembrane region" description="Helical" evidence="1">
    <location>
        <begin position="79"/>
        <end position="98"/>
    </location>
</feature>